<protein>
    <submittedName>
        <fullName evidence="3">DUF6531 domain-containing protein</fullName>
    </submittedName>
</protein>
<feature type="signal peptide" evidence="1">
    <location>
        <begin position="1"/>
        <end position="18"/>
    </location>
</feature>
<evidence type="ECO:0000259" key="2">
    <source>
        <dbReference type="Pfam" id="PF20148"/>
    </source>
</evidence>
<evidence type="ECO:0000313" key="4">
    <source>
        <dbReference type="Proteomes" id="UP001528850"/>
    </source>
</evidence>
<dbReference type="InterPro" id="IPR045351">
    <property type="entry name" value="DUF6531"/>
</dbReference>
<reference evidence="3 4" key="1">
    <citation type="journal article" date="2024" name="Curr. Microbiol.">
        <title>Luteibacter sahnii sp. nov., A Novel Yellow-Colored Xanthomonadin Pigment Producing Probiotic Bacterium from Healthy Rice Seed Microbiome.</title>
        <authorList>
            <person name="Jaiswal G."/>
            <person name="Rana R."/>
            <person name="Nayak P.K."/>
            <person name="Chouhan R."/>
            <person name="Gandhi S.G."/>
            <person name="Patel H.K."/>
            <person name="Patil P.B."/>
        </authorList>
    </citation>
    <scope>NUCLEOTIDE SEQUENCE [LARGE SCALE GENOMIC DNA]</scope>
    <source>
        <strain evidence="3 4">PPL201</strain>
    </source>
</reference>
<comment type="caution">
    <text evidence="3">The sequence shown here is derived from an EMBL/GenBank/DDBJ whole genome shotgun (WGS) entry which is preliminary data.</text>
</comment>
<evidence type="ECO:0000313" key="3">
    <source>
        <dbReference type="EMBL" id="MDF4026946.1"/>
    </source>
</evidence>
<accession>A0ABT6BFP4</accession>
<dbReference type="EMBL" id="JARJJS010000009">
    <property type="protein sequence ID" value="MDF4026946.1"/>
    <property type="molecule type" value="Genomic_DNA"/>
</dbReference>
<proteinExistence type="predicted"/>
<organism evidence="3 4">
    <name type="scientific">Luteibacter sahnii</name>
    <dbReference type="NCBI Taxonomy" id="3021977"/>
    <lineage>
        <taxon>Bacteria</taxon>
        <taxon>Pseudomonadati</taxon>
        <taxon>Pseudomonadota</taxon>
        <taxon>Gammaproteobacteria</taxon>
        <taxon>Lysobacterales</taxon>
        <taxon>Rhodanobacteraceae</taxon>
        <taxon>Luteibacter</taxon>
    </lineage>
</organism>
<name>A0ABT6BFP4_9GAMM</name>
<sequence length="390" mass="42625">MKILVALAALVFSTGAIAGQYYYTVDVDGSDPNAIHYTTPVEACHAAYDKDAAAPPPEDGFAVSPYQDPTLSYSMPPKYEAWDCYVEWANPAKSYTYGSHHSINRNGDNCTDDQVYNPMSGYCESSDTEQERKELGDPNSPANVGFVSCGDPVNPANGNVFESETDYVDQDGELHFTRSYNSGGMVAWTTTFDTAVWADRDAQSRGAVVAFEDGRTALFSMKNGQLVPDGDEMGSLTKTATGWTYASAANEVMTFDGQGSLTRWQRADGRALTISQSMNASYQVVRLVTDSLGHQLTYTTYNGLPLSLVVGDLTINYGFDSMFRLTSVKKSWPGHTTTRRYVYEDTSHPQLLTGIVDERGIRVSTWSYDASGRAISATEADGSGRFSFAY</sequence>
<dbReference type="Pfam" id="PF20148">
    <property type="entry name" value="DUF6531"/>
    <property type="match status" value="1"/>
</dbReference>
<feature type="non-terminal residue" evidence="3">
    <location>
        <position position="390"/>
    </location>
</feature>
<dbReference type="Proteomes" id="UP001528850">
    <property type="component" value="Unassembled WGS sequence"/>
</dbReference>
<feature type="domain" description="DUF6531" evidence="2">
    <location>
        <begin position="150"/>
        <end position="219"/>
    </location>
</feature>
<keyword evidence="1" id="KW-0732">Signal</keyword>
<dbReference type="Gene3D" id="2.180.10.10">
    <property type="entry name" value="RHS repeat-associated core"/>
    <property type="match status" value="1"/>
</dbReference>
<gene>
    <name evidence="3" type="ORF">P3W24_18380</name>
</gene>
<evidence type="ECO:0000256" key="1">
    <source>
        <dbReference type="SAM" id="SignalP"/>
    </source>
</evidence>
<feature type="chain" id="PRO_5046036824" evidence="1">
    <location>
        <begin position="19"/>
        <end position="390"/>
    </location>
</feature>
<keyword evidence="4" id="KW-1185">Reference proteome</keyword>